<dbReference type="PANTHER" id="PTHR38435:SF1">
    <property type="entry name" value="DUF871 DOMAIN-CONTAINING PROTEIN"/>
    <property type="match status" value="1"/>
</dbReference>
<dbReference type="Gene3D" id="3.20.20.70">
    <property type="entry name" value="Aldolase class I"/>
    <property type="match status" value="1"/>
</dbReference>
<dbReference type="InterPro" id="IPR013785">
    <property type="entry name" value="Aldolase_TIM"/>
</dbReference>
<dbReference type="OrthoDB" id="5809921at2"/>
<evidence type="ECO:0000313" key="4">
    <source>
        <dbReference type="Proteomes" id="UP000275571"/>
    </source>
</evidence>
<dbReference type="PANTHER" id="PTHR38435">
    <property type="match status" value="1"/>
</dbReference>
<evidence type="ECO:0000259" key="2">
    <source>
        <dbReference type="Pfam" id="PF19200"/>
    </source>
</evidence>
<evidence type="ECO:0000259" key="1">
    <source>
        <dbReference type="Pfam" id="PF05913"/>
    </source>
</evidence>
<organism evidence="3 4">
    <name type="scientific">Borrelia turcica IST7</name>
    <dbReference type="NCBI Taxonomy" id="1104446"/>
    <lineage>
        <taxon>Bacteria</taxon>
        <taxon>Pseudomonadati</taxon>
        <taxon>Spirochaetota</taxon>
        <taxon>Spirochaetia</taxon>
        <taxon>Spirochaetales</taxon>
        <taxon>Borreliaceae</taxon>
        <taxon>Borrelia</taxon>
    </lineage>
</organism>
<dbReference type="InterPro" id="IPR043894">
    <property type="entry name" value="MupG_C"/>
</dbReference>
<keyword evidence="4" id="KW-1185">Reference proteome</keyword>
<dbReference type="InterPro" id="IPR008589">
    <property type="entry name" value="MupG"/>
</dbReference>
<dbReference type="Pfam" id="PF05913">
    <property type="entry name" value="MupG_C"/>
    <property type="match status" value="1"/>
</dbReference>
<dbReference type="Gene3D" id="2.40.100.10">
    <property type="entry name" value="Cyclophilin-like"/>
    <property type="match status" value="1"/>
</dbReference>
<accession>A0A386PN26</accession>
<feature type="domain" description="6-phospho-N-acetylmuramidase N-terminal" evidence="2">
    <location>
        <begin position="4"/>
        <end position="241"/>
    </location>
</feature>
<dbReference type="RefSeq" id="WP_120104618.1">
    <property type="nucleotide sequence ID" value="NZ_CP028884.1"/>
</dbReference>
<dbReference type="KEGG" id="btur:DB313_04485"/>
<dbReference type="SUPFAM" id="SSF51445">
    <property type="entry name" value="(Trans)glycosidases"/>
    <property type="match status" value="1"/>
</dbReference>
<gene>
    <name evidence="3" type="ORF">DB313_04485</name>
</gene>
<dbReference type="SUPFAM" id="SSF50891">
    <property type="entry name" value="Cyclophilin-like"/>
    <property type="match status" value="1"/>
</dbReference>
<dbReference type="InterPro" id="IPR029000">
    <property type="entry name" value="Cyclophilin-like_dom_sf"/>
</dbReference>
<proteinExistence type="predicted"/>
<name>A0A386PN26_9SPIR</name>
<evidence type="ECO:0000313" key="3">
    <source>
        <dbReference type="EMBL" id="AYE36698.1"/>
    </source>
</evidence>
<dbReference type="InterPro" id="IPR043797">
    <property type="entry name" value="MupG_N"/>
</dbReference>
<feature type="domain" description="6-phospho-N-acetylmuramidase C-terminal" evidence="1">
    <location>
        <begin position="248"/>
        <end position="361"/>
    </location>
</feature>
<sequence>MREIGISIYPNVSSKNKIIEYLEKSASLGFTRVFTSLLYIDGDEFNTFKEVLDIANKWEMKPIVDVAPNIFKKLNIDLTDLRNCLKLDYFKKLGAWAIRLDCPFTGIEESLMTFNESNLKIELNISSINKHINTIMFFKPNKDNLLGCHNFYPHKYTGLSRDFFRTTTKAFKQNSIPTSAFVSSLKAKECARGFEKDGVPTIEEHRNKDIDVQTKDLFKEGMDAVIISNCFPSDLELEKMAKVNRYILELKADLNPKINPIEREIILENLHFNRGDITPYRIRSTMSRVYYKDINFSLHSPDEIKRGDILIDSSEYLGYGGELQIALKDTPNNGLVNVVGRIHEEELYLLDEIEAWEKFKIIENK</sequence>
<reference evidence="3 4" key="1">
    <citation type="journal article" date="2018" name="Infect. Genet. Evol.">
        <title>Genome-wide analysis of Borrelia turcica and 'Candidatus Borrelia tachyglossi' shows relapsing fever-like genomes with unique genomic links to Lyme disease Borrelia.</title>
        <authorList>
            <person name="Gofton A.W."/>
            <person name="Margos G."/>
            <person name="Fingerle V."/>
            <person name="Hepner S."/>
            <person name="Loh S.M."/>
            <person name="Ryan U."/>
            <person name="Irwin P."/>
            <person name="Oskam C.L."/>
        </authorList>
    </citation>
    <scope>NUCLEOTIDE SEQUENCE [LARGE SCALE GENOMIC DNA]</scope>
    <source>
        <strain evidence="3 4">IST7</strain>
    </source>
</reference>
<dbReference type="AlphaFoldDB" id="A0A386PN26"/>
<dbReference type="Pfam" id="PF19200">
    <property type="entry name" value="MupG_N"/>
    <property type="match status" value="1"/>
</dbReference>
<dbReference type="Proteomes" id="UP000275571">
    <property type="component" value="Chromosome"/>
</dbReference>
<protein>
    <submittedName>
        <fullName evidence="3">Cell surface protein</fullName>
    </submittedName>
</protein>
<dbReference type="EMBL" id="CP028884">
    <property type="protein sequence ID" value="AYE36698.1"/>
    <property type="molecule type" value="Genomic_DNA"/>
</dbReference>
<dbReference type="InterPro" id="IPR017853">
    <property type="entry name" value="GH"/>
</dbReference>